<keyword evidence="1" id="KW-1133">Transmembrane helix</keyword>
<reference evidence="2 3" key="1">
    <citation type="submission" date="2020-08" db="EMBL/GenBank/DDBJ databases">
        <title>A Genomic Blueprint of the Chicken Gut Microbiome.</title>
        <authorList>
            <person name="Gilroy R."/>
            <person name="Ravi A."/>
            <person name="Getino M."/>
            <person name="Pursley I."/>
            <person name="Horton D.L."/>
            <person name="Alikhan N.-F."/>
            <person name="Baker D."/>
            <person name="Gharbi K."/>
            <person name="Hall N."/>
            <person name="Watson M."/>
            <person name="Adriaenssens E.M."/>
            <person name="Foster-Nyarko E."/>
            <person name="Jarju S."/>
            <person name="Secka A."/>
            <person name="Antonio M."/>
            <person name="Oren A."/>
            <person name="Chaudhuri R."/>
            <person name="La Ragione R.M."/>
            <person name="Hildebrand F."/>
            <person name="Pallen M.J."/>
        </authorList>
    </citation>
    <scope>NUCLEOTIDE SEQUENCE [LARGE SCALE GENOMIC DNA]</scope>
    <source>
        <strain evidence="2 3">Sa3CUA8</strain>
    </source>
</reference>
<evidence type="ECO:0000256" key="1">
    <source>
        <dbReference type="SAM" id="Phobius"/>
    </source>
</evidence>
<feature type="transmembrane region" description="Helical" evidence="1">
    <location>
        <begin position="49"/>
        <end position="68"/>
    </location>
</feature>
<keyword evidence="3" id="KW-1185">Reference proteome</keyword>
<dbReference type="RefSeq" id="WP_191689031.1">
    <property type="nucleotide sequence ID" value="NZ_JACSQY010000003.1"/>
</dbReference>
<evidence type="ECO:0000313" key="2">
    <source>
        <dbReference type="EMBL" id="MBD7907879.1"/>
    </source>
</evidence>
<accession>A0ABR8PI98</accession>
<name>A0ABR8PI98_9BACL</name>
<protein>
    <submittedName>
        <fullName evidence="2">Uncharacterized protein</fullName>
    </submittedName>
</protein>
<keyword evidence="1" id="KW-0812">Transmembrane</keyword>
<feature type="transmembrane region" description="Helical" evidence="1">
    <location>
        <begin position="18"/>
        <end position="37"/>
    </location>
</feature>
<keyword evidence="1" id="KW-0472">Membrane</keyword>
<proteinExistence type="predicted"/>
<sequence>MDENKWNAFFKYGKGTGFYFMILFPYLVMLVVLFLISKSWFDFIDFEHSVLGSLSVVLFLSLFVVFAFPKLKRLVDDKVKESNRAAS</sequence>
<organism evidence="2 3">
    <name type="scientific">Sporosarcina gallistercoris</name>
    <dbReference type="NCBI Taxonomy" id="2762245"/>
    <lineage>
        <taxon>Bacteria</taxon>
        <taxon>Bacillati</taxon>
        <taxon>Bacillota</taxon>
        <taxon>Bacilli</taxon>
        <taxon>Bacillales</taxon>
        <taxon>Caryophanaceae</taxon>
        <taxon>Sporosarcina</taxon>
    </lineage>
</organism>
<comment type="caution">
    <text evidence="2">The sequence shown here is derived from an EMBL/GenBank/DDBJ whole genome shotgun (WGS) entry which is preliminary data.</text>
</comment>
<evidence type="ECO:0000313" key="3">
    <source>
        <dbReference type="Proteomes" id="UP000659496"/>
    </source>
</evidence>
<dbReference type="EMBL" id="JACSQY010000003">
    <property type="protein sequence ID" value="MBD7907879.1"/>
    <property type="molecule type" value="Genomic_DNA"/>
</dbReference>
<gene>
    <name evidence="2" type="ORF">H9659_06020</name>
</gene>
<dbReference type="Proteomes" id="UP000659496">
    <property type="component" value="Unassembled WGS sequence"/>
</dbReference>